<dbReference type="EMBL" id="NESQ01000169">
    <property type="protein sequence ID" value="PUU76939.1"/>
    <property type="molecule type" value="Genomic_DNA"/>
</dbReference>
<dbReference type="OrthoDB" id="5388204at2759"/>
<dbReference type="STRING" id="42251.A0A2T6ZN71"/>
<evidence type="ECO:0000313" key="3">
    <source>
        <dbReference type="EMBL" id="PUU76939.1"/>
    </source>
</evidence>
<keyword evidence="2" id="KW-0732">Signal</keyword>
<evidence type="ECO:0000256" key="1">
    <source>
        <dbReference type="SAM" id="MobiDB-lite"/>
    </source>
</evidence>
<name>A0A2T6ZN71_TUBBO</name>
<evidence type="ECO:0000256" key="2">
    <source>
        <dbReference type="SAM" id="SignalP"/>
    </source>
</evidence>
<evidence type="ECO:0000313" key="4">
    <source>
        <dbReference type="Proteomes" id="UP000244722"/>
    </source>
</evidence>
<organism evidence="3 4">
    <name type="scientific">Tuber borchii</name>
    <name type="common">White truffle</name>
    <dbReference type="NCBI Taxonomy" id="42251"/>
    <lineage>
        <taxon>Eukaryota</taxon>
        <taxon>Fungi</taxon>
        <taxon>Dikarya</taxon>
        <taxon>Ascomycota</taxon>
        <taxon>Pezizomycotina</taxon>
        <taxon>Pezizomycetes</taxon>
        <taxon>Pezizales</taxon>
        <taxon>Tuberaceae</taxon>
        <taxon>Tuber</taxon>
    </lineage>
</organism>
<comment type="caution">
    <text evidence="3">The sequence shown here is derived from an EMBL/GenBank/DDBJ whole genome shotgun (WGS) entry which is preliminary data.</text>
</comment>
<accession>A0A2T6ZN71</accession>
<reference evidence="3 4" key="1">
    <citation type="submission" date="2017-04" db="EMBL/GenBank/DDBJ databases">
        <title>Draft genome sequence of Tuber borchii Vittad., a whitish edible truffle.</title>
        <authorList>
            <consortium name="DOE Joint Genome Institute"/>
            <person name="Murat C."/>
            <person name="Kuo A."/>
            <person name="Barry K.W."/>
            <person name="Clum A."/>
            <person name="Dockter R.B."/>
            <person name="Fauchery L."/>
            <person name="Iotti M."/>
            <person name="Kohler A."/>
            <person name="Labutti K."/>
            <person name="Lindquist E.A."/>
            <person name="Lipzen A."/>
            <person name="Ohm R.A."/>
            <person name="Wang M."/>
            <person name="Grigoriev I.V."/>
            <person name="Zambonelli A."/>
            <person name="Martin F.M."/>
        </authorList>
    </citation>
    <scope>NUCLEOTIDE SEQUENCE [LARGE SCALE GENOMIC DNA]</scope>
    <source>
        <strain evidence="3 4">Tbo3840</strain>
    </source>
</reference>
<feature type="signal peptide" evidence="2">
    <location>
        <begin position="1"/>
        <end position="20"/>
    </location>
</feature>
<feature type="compositionally biased region" description="Gly residues" evidence="1">
    <location>
        <begin position="25"/>
        <end position="48"/>
    </location>
</feature>
<protein>
    <recommendedName>
        <fullName evidence="5">Aspartic peptidase domain-containing protein</fullName>
    </recommendedName>
</protein>
<keyword evidence="4" id="KW-1185">Reference proteome</keyword>
<proteinExistence type="predicted"/>
<evidence type="ECO:0008006" key="5">
    <source>
        <dbReference type="Google" id="ProtNLM"/>
    </source>
</evidence>
<feature type="region of interest" description="Disordered" evidence="1">
    <location>
        <begin position="22"/>
        <end position="60"/>
    </location>
</feature>
<dbReference type="AlphaFoldDB" id="A0A2T6ZN71"/>
<sequence>MILKIPVLLCCTLLASMSLARRGGGRSGDSGSSGGSGSSSGSSGGSGSSGSLSQNSNDPVKAQQTDLYLMPATYYNGSITITHKLFNTSNNGASCWNNNLWEKTYTYDGVLAIGPKRSINDTNPLYFSLRGFEPIATGTLGARPELLRLTSTTLGELEEKKREDKFGNIPPSPGAGTEGFKVLWNVSLAQNATTVDSKGTTLIDSWDLSANYIHKPLPRREVLTPKQIFKYSTSFVTLSDICVSGYELIAEKKPKSPYGSSFSSVGIMYPDLGAHIDIRGVGTDKVFFSMENSTFGQQPLGVSTPIISMYTPEQPWEQVAPWQRIGSFDFSGDMLNASAVVSIRFEGVKYGEKSSEMKNVTSVEALAWVGAGNALRNRVGAIVITAGTAAGFLVLI</sequence>
<feature type="chain" id="PRO_5015531807" description="Aspartic peptidase domain-containing protein" evidence="2">
    <location>
        <begin position="21"/>
        <end position="396"/>
    </location>
</feature>
<dbReference type="Proteomes" id="UP000244722">
    <property type="component" value="Unassembled WGS sequence"/>
</dbReference>
<gene>
    <name evidence="3" type="ORF">B9Z19DRAFT_1066250</name>
</gene>